<protein>
    <recommendedName>
        <fullName evidence="2">RING-type E3 ubiquitin transferase</fullName>
        <ecNumber evidence="2">2.3.2.27</ecNumber>
    </recommendedName>
</protein>
<evidence type="ECO:0000256" key="8">
    <source>
        <dbReference type="PROSITE-ProRule" id="PRU00175"/>
    </source>
</evidence>
<dbReference type="PANTHER" id="PTHR22937">
    <property type="entry name" value="E3 UBIQUITIN-PROTEIN LIGASE RNF165"/>
    <property type="match status" value="1"/>
</dbReference>
<dbReference type="EMBL" id="CAJZBQ010000050">
    <property type="protein sequence ID" value="CAG9330053.1"/>
    <property type="molecule type" value="Genomic_DNA"/>
</dbReference>
<keyword evidence="9" id="KW-0812">Transmembrane</keyword>
<evidence type="ECO:0000313" key="11">
    <source>
        <dbReference type="EMBL" id="CAG9330053.1"/>
    </source>
</evidence>
<gene>
    <name evidence="11" type="ORF">BSTOLATCC_MIC50163</name>
</gene>
<proteinExistence type="predicted"/>
<dbReference type="InterPro" id="IPR013083">
    <property type="entry name" value="Znf_RING/FYVE/PHD"/>
</dbReference>
<evidence type="ECO:0000256" key="2">
    <source>
        <dbReference type="ARBA" id="ARBA00012483"/>
    </source>
</evidence>
<keyword evidence="3" id="KW-0808">Transferase</keyword>
<dbReference type="Proteomes" id="UP001162131">
    <property type="component" value="Unassembled WGS sequence"/>
</dbReference>
<keyword evidence="9" id="KW-1133">Transmembrane helix</keyword>
<keyword evidence="7" id="KW-0862">Zinc</keyword>
<feature type="transmembrane region" description="Helical" evidence="9">
    <location>
        <begin position="125"/>
        <end position="145"/>
    </location>
</feature>
<comment type="catalytic activity">
    <reaction evidence="1">
        <text>S-ubiquitinyl-[E2 ubiquitin-conjugating enzyme]-L-cysteine + [acceptor protein]-L-lysine = [E2 ubiquitin-conjugating enzyme]-L-cysteine + N(6)-ubiquitinyl-[acceptor protein]-L-lysine.</text>
        <dbReference type="EC" id="2.3.2.27"/>
    </reaction>
</comment>
<evidence type="ECO:0000256" key="5">
    <source>
        <dbReference type="ARBA" id="ARBA00022771"/>
    </source>
</evidence>
<sequence length="233" mass="26731">MLIKHKMSETRSTFVPGITGYDKYSVLSIYILYTVTKIAAILILQDTYSSRCVLDLSVYLILYTTIEIFDAFLLLTILIRKLFHLEQPPKMFIFSIQLSMETFRIMILVVTSIDLVKEMDCLHGAIEILAGILVCSEIIKVLFLIKPAHNFVNEVMAATSYDYFDDATMLPQINLDPYIKSDVSDSFCTICLDDQKTDERRVALPCKHNFHYICMNTWVTFKNSCPVCRSTIS</sequence>
<feature type="domain" description="RING-type" evidence="10">
    <location>
        <begin position="188"/>
        <end position="229"/>
    </location>
</feature>
<accession>A0AAU9JZL7</accession>
<keyword evidence="12" id="KW-1185">Reference proteome</keyword>
<dbReference type="PROSITE" id="PS50089">
    <property type="entry name" value="ZF_RING_2"/>
    <property type="match status" value="1"/>
</dbReference>
<dbReference type="GO" id="GO:0061630">
    <property type="term" value="F:ubiquitin protein ligase activity"/>
    <property type="evidence" value="ECO:0007669"/>
    <property type="project" value="UniProtKB-EC"/>
</dbReference>
<dbReference type="EC" id="2.3.2.27" evidence="2"/>
<feature type="transmembrane region" description="Helical" evidence="9">
    <location>
        <begin position="91"/>
        <end position="113"/>
    </location>
</feature>
<dbReference type="PANTHER" id="PTHR22937:SF65">
    <property type="entry name" value="E3 UBIQUITIN-PROTEIN LIGASE ARK2C"/>
    <property type="match status" value="1"/>
</dbReference>
<dbReference type="Pfam" id="PF13639">
    <property type="entry name" value="zf-RING_2"/>
    <property type="match status" value="1"/>
</dbReference>
<evidence type="ECO:0000313" key="12">
    <source>
        <dbReference type="Proteomes" id="UP001162131"/>
    </source>
</evidence>
<dbReference type="AlphaFoldDB" id="A0AAU9JZL7"/>
<organism evidence="11 12">
    <name type="scientific">Blepharisma stoltei</name>
    <dbReference type="NCBI Taxonomy" id="1481888"/>
    <lineage>
        <taxon>Eukaryota</taxon>
        <taxon>Sar</taxon>
        <taxon>Alveolata</taxon>
        <taxon>Ciliophora</taxon>
        <taxon>Postciliodesmatophora</taxon>
        <taxon>Heterotrichea</taxon>
        <taxon>Heterotrichida</taxon>
        <taxon>Blepharismidae</taxon>
        <taxon>Blepharisma</taxon>
    </lineage>
</organism>
<evidence type="ECO:0000256" key="9">
    <source>
        <dbReference type="SAM" id="Phobius"/>
    </source>
</evidence>
<reference evidence="11" key="1">
    <citation type="submission" date="2021-09" db="EMBL/GenBank/DDBJ databases">
        <authorList>
            <consortium name="AG Swart"/>
            <person name="Singh M."/>
            <person name="Singh A."/>
            <person name="Seah K."/>
            <person name="Emmerich C."/>
        </authorList>
    </citation>
    <scope>NUCLEOTIDE SEQUENCE</scope>
    <source>
        <strain evidence="11">ATCC30299</strain>
    </source>
</reference>
<evidence type="ECO:0000256" key="1">
    <source>
        <dbReference type="ARBA" id="ARBA00000900"/>
    </source>
</evidence>
<evidence type="ECO:0000256" key="3">
    <source>
        <dbReference type="ARBA" id="ARBA00022679"/>
    </source>
</evidence>
<dbReference type="Gene3D" id="3.30.40.10">
    <property type="entry name" value="Zinc/RING finger domain, C3HC4 (zinc finger)"/>
    <property type="match status" value="1"/>
</dbReference>
<keyword evidence="5 8" id="KW-0863">Zinc-finger</keyword>
<feature type="transmembrane region" description="Helical" evidence="9">
    <location>
        <begin position="56"/>
        <end position="79"/>
    </location>
</feature>
<keyword evidence="6" id="KW-0833">Ubl conjugation pathway</keyword>
<keyword evidence="9" id="KW-0472">Membrane</keyword>
<dbReference type="InterPro" id="IPR001841">
    <property type="entry name" value="Znf_RING"/>
</dbReference>
<feature type="transmembrane region" description="Helical" evidence="9">
    <location>
        <begin position="21"/>
        <end position="44"/>
    </location>
</feature>
<dbReference type="InterPro" id="IPR045191">
    <property type="entry name" value="MBR1/2-like"/>
</dbReference>
<keyword evidence="4" id="KW-0479">Metal-binding</keyword>
<evidence type="ECO:0000256" key="6">
    <source>
        <dbReference type="ARBA" id="ARBA00022786"/>
    </source>
</evidence>
<name>A0AAU9JZL7_9CILI</name>
<dbReference type="GO" id="GO:0008270">
    <property type="term" value="F:zinc ion binding"/>
    <property type="evidence" value="ECO:0007669"/>
    <property type="project" value="UniProtKB-KW"/>
</dbReference>
<dbReference type="SUPFAM" id="SSF57850">
    <property type="entry name" value="RING/U-box"/>
    <property type="match status" value="1"/>
</dbReference>
<comment type="caution">
    <text evidence="11">The sequence shown here is derived from an EMBL/GenBank/DDBJ whole genome shotgun (WGS) entry which is preliminary data.</text>
</comment>
<dbReference type="SMART" id="SM00184">
    <property type="entry name" value="RING"/>
    <property type="match status" value="1"/>
</dbReference>
<evidence type="ECO:0000256" key="7">
    <source>
        <dbReference type="ARBA" id="ARBA00022833"/>
    </source>
</evidence>
<evidence type="ECO:0000259" key="10">
    <source>
        <dbReference type="PROSITE" id="PS50089"/>
    </source>
</evidence>
<evidence type="ECO:0000256" key="4">
    <source>
        <dbReference type="ARBA" id="ARBA00022723"/>
    </source>
</evidence>